<accession>A0A060ZPG6</accession>
<feature type="domain" description="Trypsin-co-occurring" evidence="1">
    <location>
        <begin position="21"/>
        <end position="112"/>
    </location>
</feature>
<reference evidence="2" key="1">
    <citation type="submission" date="2014-05" db="EMBL/GenBank/DDBJ databases">
        <authorList>
            <person name="Horn Fabian"/>
        </authorList>
    </citation>
    <scope>NUCLEOTIDE SEQUENCE</scope>
</reference>
<name>A0A060ZPG6_9ACTN</name>
<sequence length="118" mass="12177">MAETQLIRVPLNGSEDSDGAGAVVMEVEHTSSGIVRAARPGEVAGTAARTLSESFDQVRAAAAALLDRLTTLPSPPSTVEVELGVKINAEAGAVIAKTAAEGNFTVRLVWQRDDGHGP</sequence>
<keyword evidence="4" id="KW-1185">Reference proteome</keyword>
<organism evidence="2">
    <name type="scientific">Streptomyces iranensis</name>
    <dbReference type="NCBI Taxonomy" id="576784"/>
    <lineage>
        <taxon>Bacteria</taxon>
        <taxon>Bacillati</taxon>
        <taxon>Actinomycetota</taxon>
        <taxon>Actinomycetes</taxon>
        <taxon>Kitasatosporales</taxon>
        <taxon>Streptomycetaceae</taxon>
        <taxon>Streptomyces</taxon>
        <taxon>Streptomyces violaceusniger group</taxon>
    </lineage>
</organism>
<dbReference type="EMBL" id="LK022848">
    <property type="protein sequence ID" value="CDR05281.1"/>
    <property type="molecule type" value="Genomic_DNA"/>
</dbReference>
<dbReference type="Proteomes" id="UP000756710">
    <property type="component" value="Unassembled WGS sequence"/>
</dbReference>
<evidence type="ECO:0000313" key="4">
    <source>
        <dbReference type="Proteomes" id="UP000756710"/>
    </source>
</evidence>
<dbReference type="Pfam" id="PF19493">
    <property type="entry name" value="Trypco1"/>
    <property type="match status" value="1"/>
</dbReference>
<dbReference type="GeneID" id="32470313"/>
<dbReference type="EMBL" id="JAGGLR010000005">
    <property type="protein sequence ID" value="MBP2061425.1"/>
    <property type="molecule type" value="Genomic_DNA"/>
</dbReference>
<proteinExistence type="predicted"/>
<evidence type="ECO:0000313" key="2">
    <source>
        <dbReference type="EMBL" id="CDR05281.1"/>
    </source>
</evidence>
<dbReference type="InterPro" id="IPR045794">
    <property type="entry name" value="Trypco1"/>
</dbReference>
<dbReference type="HOGENOM" id="CLU_137386_3_2_11"/>
<evidence type="ECO:0000259" key="1">
    <source>
        <dbReference type="Pfam" id="PF19493"/>
    </source>
</evidence>
<reference evidence="3 4" key="2">
    <citation type="submission" date="2021-03" db="EMBL/GenBank/DDBJ databases">
        <title>Genomic Encyclopedia of Type Strains, Phase IV (KMG-IV): sequencing the most valuable type-strain genomes for metagenomic binning, comparative biology and taxonomic classification.</title>
        <authorList>
            <person name="Goeker M."/>
        </authorList>
    </citation>
    <scope>NUCLEOTIDE SEQUENCE [LARGE SCALE GENOMIC DNA]</scope>
    <source>
        <strain evidence="3 4">DSM 41954</strain>
    </source>
</reference>
<dbReference type="NCBIfam" id="NF041216">
    <property type="entry name" value="CU044_2847_fam"/>
    <property type="match status" value="1"/>
</dbReference>
<dbReference type="AlphaFoldDB" id="A0A060ZPG6"/>
<protein>
    <recommendedName>
        <fullName evidence="1">Trypsin-co-occurring domain-containing protein</fullName>
    </recommendedName>
</protein>
<evidence type="ECO:0000313" key="3">
    <source>
        <dbReference type="EMBL" id="MBP2061425.1"/>
    </source>
</evidence>
<dbReference type="RefSeq" id="WP_052701283.1">
    <property type="nucleotide sequence ID" value="NZ_BAABDR010000012.1"/>
</dbReference>
<gene>
    <name evidence="3" type="ORF">J2Z30_002433</name>
    <name evidence="2" type="ORF">SIRAN2245</name>
</gene>